<dbReference type="AlphaFoldDB" id="A0A5S6R407"/>
<dbReference type="Proteomes" id="UP000046395">
    <property type="component" value="Unassembled WGS sequence"/>
</dbReference>
<feature type="region of interest" description="Disordered" evidence="1">
    <location>
        <begin position="112"/>
        <end position="137"/>
    </location>
</feature>
<evidence type="ECO:0000313" key="2">
    <source>
        <dbReference type="Proteomes" id="UP000046395"/>
    </source>
</evidence>
<protein>
    <submittedName>
        <fullName evidence="3">Uncharacterized protein</fullName>
    </submittedName>
</protein>
<evidence type="ECO:0000313" key="3">
    <source>
        <dbReference type="WBParaSite" id="TMUE_3000014326.1"/>
    </source>
</evidence>
<feature type="compositionally biased region" description="Basic and acidic residues" evidence="1">
    <location>
        <begin position="66"/>
        <end position="76"/>
    </location>
</feature>
<accession>A0A5S6R407</accession>
<reference evidence="3" key="1">
    <citation type="submission" date="2019-12" db="UniProtKB">
        <authorList>
            <consortium name="WormBaseParasite"/>
        </authorList>
    </citation>
    <scope>IDENTIFICATION</scope>
</reference>
<sequence>MQRETERRDLIQIRGVSKRGTPSRFRLLILVAQGTWCRAEWTKLRRDTSPTWNEGPRAWGGQSRALADKRTSRPGKEMVPLVGAGNGKKFCRPLADSFPTWPAPCEICVASDHPSSNGGAPGRIDRSDAKGKCGPVG</sequence>
<organism evidence="2 3">
    <name type="scientific">Trichuris muris</name>
    <name type="common">Mouse whipworm</name>
    <dbReference type="NCBI Taxonomy" id="70415"/>
    <lineage>
        <taxon>Eukaryota</taxon>
        <taxon>Metazoa</taxon>
        <taxon>Ecdysozoa</taxon>
        <taxon>Nematoda</taxon>
        <taxon>Enoplea</taxon>
        <taxon>Dorylaimia</taxon>
        <taxon>Trichinellida</taxon>
        <taxon>Trichuridae</taxon>
        <taxon>Trichuris</taxon>
    </lineage>
</organism>
<keyword evidence="2" id="KW-1185">Reference proteome</keyword>
<proteinExistence type="predicted"/>
<dbReference type="WBParaSite" id="TMUE_3000014326.1">
    <property type="protein sequence ID" value="TMUE_3000014326.1"/>
    <property type="gene ID" value="WBGene00302180"/>
</dbReference>
<feature type="region of interest" description="Disordered" evidence="1">
    <location>
        <begin position="47"/>
        <end position="80"/>
    </location>
</feature>
<evidence type="ECO:0000256" key="1">
    <source>
        <dbReference type="SAM" id="MobiDB-lite"/>
    </source>
</evidence>
<name>A0A5S6R407_TRIMR</name>